<keyword evidence="3" id="KW-1185">Reference proteome</keyword>
<dbReference type="RefSeq" id="WP_185980991.1">
    <property type="nucleotide sequence ID" value="NZ_CP060204.1"/>
</dbReference>
<gene>
    <name evidence="2" type="ORF">H1B31_04075</name>
</gene>
<keyword evidence="2" id="KW-0969">Cilium</keyword>
<dbReference type="PANTHER" id="PTHR42792:SF1">
    <property type="entry name" value="FLAGELLAR HOOK-ASSOCIATED PROTEIN 3"/>
    <property type="match status" value="1"/>
</dbReference>
<dbReference type="Proteomes" id="UP000515480">
    <property type="component" value="Chromosome"/>
</dbReference>
<protein>
    <submittedName>
        <fullName evidence="2">Flagellar hook protein</fullName>
    </submittedName>
</protein>
<accession>A0A7G7VLX2</accession>
<dbReference type="GO" id="GO:0005198">
    <property type="term" value="F:structural molecule activity"/>
    <property type="evidence" value="ECO:0007669"/>
    <property type="project" value="InterPro"/>
</dbReference>
<dbReference type="AlphaFoldDB" id="A0A7G7VLX2"/>
<dbReference type="EMBL" id="CP060204">
    <property type="protein sequence ID" value="QNH55115.1"/>
    <property type="molecule type" value="Genomic_DNA"/>
</dbReference>
<dbReference type="KEGG" id="stim:H1B31_04075"/>
<name>A0A7G7VLX2_9FIRM</name>
<keyword evidence="2" id="KW-0966">Cell projection</keyword>
<dbReference type="GO" id="GO:0009288">
    <property type="term" value="C:bacterial-type flagellum"/>
    <property type="evidence" value="ECO:0007669"/>
    <property type="project" value="InterPro"/>
</dbReference>
<evidence type="ECO:0000259" key="1">
    <source>
        <dbReference type="Pfam" id="PF00669"/>
    </source>
</evidence>
<proteinExistence type="predicted"/>
<dbReference type="PANTHER" id="PTHR42792">
    <property type="entry name" value="FLAGELLIN"/>
    <property type="match status" value="1"/>
</dbReference>
<reference evidence="2 3" key="1">
    <citation type="submission" date="2020-07" db="EMBL/GenBank/DDBJ databases">
        <title>Complete genome and description of Selenomonas timonensis sp. nov., a new bacterium isolated from a gingivitis subject.</title>
        <authorList>
            <person name="Antezack A."/>
        </authorList>
    </citation>
    <scope>NUCLEOTIDE SEQUENCE [LARGE SCALE GENOMIC DNA]</scope>
    <source>
        <strain evidence="2 3">Marseille-Q3039</strain>
    </source>
</reference>
<dbReference type="Gene3D" id="1.20.1330.10">
    <property type="entry name" value="f41 fragment of flagellin, N-terminal domain"/>
    <property type="match status" value="1"/>
</dbReference>
<feature type="domain" description="Flagellin N-terminal" evidence="1">
    <location>
        <begin position="5"/>
        <end position="140"/>
    </location>
</feature>
<dbReference type="SUPFAM" id="SSF64518">
    <property type="entry name" value="Phase 1 flagellin"/>
    <property type="match status" value="1"/>
</dbReference>
<keyword evidence="2" id="KW-0282">Flagellum</keyword>
<organism evidence="2 3">
    <name type="scientific">Selenomonas timonae</name>
    <dbReference type="NCBI Taxonomy" id="2754044"/>
    <lineage>
        <taxon>Bacteria</taxon>
        <taxon>Bacillati</taxon>
        <taxon>Bacillota</taxon>
        <taxon>Negativicutes</taxon>
        <taxon>Selenomonadales</taxon>
        <taxon>Selenomonadaceae</taxon>
        <taxon>Selenomonas</taxon>
    </lineage>
</organism>
<dbReference type="Pfam" id="PF00669">
    <property type="entry name" value="Flagellin_N"/>
    <property type="match status" value="1"/>
</dbReference>
<dbReference type="InterPro" id="IPR001029">
    <property type="entry name" value="Flagellin_N"/>
</dbReference>
<sequence length="449" mass="49433">MVRISSNYMVQRYQKDLNALDYTKTKLMEQGDGSKLHRPSDNSVDYSRYLRYDVNEGENNRYQESVKAGISWMASTQTALSGMEDIQKTFKAKTIQGANDDKDEKGGDWPAIAREMKAGIEQIISLGNTQLGDRYIFSGQADLRQPFAMSSEADLKQRGVSKTLDDRQSAFFSNASDKDSADFLHQMLSLNGDDGNTYYLNTLTGKVYTKEFVQEGYKDMIAKGYKTEAEANAAGETTFVGNVPAAIKGSTFIKDNFKNTGEVTTAGSGWSAAVNGTTVRFSTVRQQIVTYSGDMRYISMVKQNGSTEPSADTVNKTGMDIFGRDLFDDKNSGNDPSGTAMVNNMLTVYAKTKACDAHWLSSDGVTLADVANQVTLQAHTETGARSGLYTDMKDILTNHQENITRDITNVSGTDVAELATKMMQQQTIMSMSLSMGARILPLSLVDYLR</sequence>
<evidence type="ECO:0000313" key="3">
    <source>
        <dbReference type="Proteomes" id="UP000515480"/>
    </source>
</evidence>
<evidence type="ECO:0000313" key="2">
    <source>
        <dbReference type="EMBL" id="QNH55115.1"/>
    </source>
</evidence>
<dbReference type="InterPro" id="IPR001492">
    <property type="entry name" value="Flagellin"/>
</dbReference>